<proteinExistence type="predicted"/>
<evidence type="ECO:0000259" key="1">
    <source>
        <dbReference type="Pfam" id="PF13387"/>
    </source>
</evidence>
<feature type="domain" description="DUF7840" evidence="2">
    <location>
        <begin position="419"/>
        <end position="644"/>
    </location>
</feature>
<gene>
    <name evidence="4" type="ORF">AXG55_08865</name>
</gene>
<feature type="domain" description="Lnb N-terminal periplasmic" evidence="1">
    <location>
        <begin position="144"/>
        <end position="309"/>
    </location>
</feature>
<name>A0A1L4D1E1_9BACT</name>
<organism evidence="4 5">
    <name type="scientific">Silvanigrella aquatica</name>
    <dbReference type="NCBI Taxonomy" id="1915309"/>
    <lineage>
        <taxon>Bacteria</taxon>
        <taxon>Pseudomonadati</taxon>
        <taxon>Bdellovibrionota</taxon>
        <taxon>Oligoflexia</taxon>
        <taxon>Silvanigrellales</taxon>
        <taxon>Silvanigrellaceae</taxon>
        <taxon>Silvanigrella</taxon>
    </lineage>
</organism>
<dbReference type="STRING" id="1915309.AXG55_08865"/>
<dbReference type="EMBL" id="CP017834">
    <property type="protein sequence ID" value="APJ04011.1"/>
    <property type="molecule type" value="Genomic_DNA"/>
</dbReference>
<dbReference type="Pfam" id="PF25225">
    <property type="entry name" value="DUF7843"/>
    <property type="match status" value="1"/>
</dbReference>
<protein>
    <submittedName>
        <fullName evidence="4">Uncharacterized protein</fullName>
    </submittedName>
</protein>
<dbReference type="Proteomes" id="UP000184731">
    <property type="component" value="Chromosome"/>
</dbReference>
<dbReference type="KEGG" id="saqi:AXG55_08865"/>
<dbReference type="RefSeq" id="WP_233231100.1">
    <property type="nucleotide sequence ID" value="NZ_CP017834.1"/>
</dbReference>
<feature type="domain" description="DUF7843" evidence="3">
    <location>
        <begin position="52"/>
        <end position="125"/>
    </location>
</feature>
<evidence type="ECO:0000259" key="3">
    <source>
        <dbReference type="Pfam" id="PF25225"/>
    </source>
</evidence>
<keyword evidence="5" id="KW-1185">Reference proteome</keyword>
<evidence type="ECO:0000313" key="4">
    <source>
        <dbReference type="EMBL" id="APJ04011.1"/>
    </source>
</evidence>
<dbReference type="InterPro" id="IPR057165">
    <property type="entry name" value="DUF7843"/>
</dbReference>
<sequence length="647" mass="74407">MRVFLNLVKLVLNSKNVLVVILLLFPLSIFAQEKSSNQFDIEYFIQKSRSLELAKRSEWRKILFYQKKYFTTPRGIVDGKEFYLSNEGKFNPQAELEETIKAFFDESKADLSAQCKFPRRLKWLKYYLDENMKTLPEAHCQNLNDWLKVINPKGVVLIFSSFYMNSPSSMFGHTFLRITNSEDPLTDSGVNFAANPDTENPLLYTIKGLTGFFEGKFSLLPYSVKVQEYNNSESRDLWEYELNLTQEQTENMILSLWEVGNNRIDYFYFDENCSFILLALLDTANDKFNFSSQFWFWVNPADTVKAVYSYPGIIKNVSFRPSSANRFQYRFSLLNEMEQKLFAKIIDESLGFAALKAQTSVENAAKILDAISEYIDYKENLAGTEESKTYPLFRKQLLRARASLGVVSTPLQISPPENARPDKGVPGARLGLSLSHSKYAGTALNLEMRPVLHSLEDPSLGYSKESQIKLLSTLLRYEFPSNQLYIDKLDAVDIISIPALSPPLFPLAWNLNVAIEQDEDCSKTGYQAACQRYFAKGGTGFAIQYDNIQIFALPQIDFAYQNENAFEVSVGTFSGIALRPSNRLVIFSSQDWMNRYSVQYSKWRRHFMLETSLSILAFNNVESKIYYNYNVANSDWRVGAGIFWHFF</sequence>
<dbReference type="AlphaFoldDB" id="A0A1L4D1E1"/>
<dbReference type="Pfam" id="PF25222">
    <property type="entry name" value="DUF7840"/>
    <property type="match status" value="1"/>
</dbReference>
<evidence type="ECO:0000313" key="5">
    <source>
        <dbReference type="Proteomes" id="UP000184731"/>
    </source>
</evidence>
<accession>A0A1L4D1E1</accession>
<dbReference type="InterPro" id="IPR057162">
    <property type="entry name" value="DUF7840"/>
</dbReference>
<evidence type="ECO:0000259" key="2">
    <source>
        <dbReference type="Pfam" id="PF25222"/>
    </source>
</evidence>
<reference evidence="4 5" key="1">
    <citation type="submission" date="2016-10" db="EMBL/GenBank/DDBJ databases">
        <title>Silvanigrella aquatica sp. nov., isolated from a freshwater lake located in the Black Forest, Germany, description of Silvanigrellaceae fam. nov., Silvanigrellales ord. nov., reclassification of the order Bdellovibrionales in the class Oligoflexia, reclassification of the families Bacteriovoracaceae and Halobacteriovoraceae in the new order Bacteriovoracales ord. nov., and reclassification of the family Pseudobacteriovoracaceae in the order Oligoflexiales.</title>
        <authorList>
            <person name="Hahn M.W."/>
            <person name="Schmidt J."/>
            <person name="Koll U."/>
            <person name="Rohde M."/>
            <person name="Verbag S."/>
            <person name="Pitt A."/>
            <person name="Nakai R."/>
            <person name="Naganuma T."/>
            <person name="Lang E."/>
        </authorList>
    </citation>
    <scope>NUCLEOTIDE SEQUENCE [LARGE SCALE GENOMIC DNA]</scope>
    <source>
        <strain evidence="4 5">MWH-Nonnen-W8red</strain>
    </source>
</reference>
<dbReference type="InterPro" id="IPR025178">
    <property type="entry name" value="Lnb_N"/>
</dbReference>
<dbReference type="Pfam" id="PF13387">
    <property type="entry name" value="Lnb_N"/>
    <property type="match status" value="1"/>
</dbReference>